<keyword evidence="7" id="KW-0227">DNA damage</keyword>
<keyword evidence="11" id="KW-0234">DNA repair</keyword>
<keyword evidence="17" id="KW-1185">Reference proteome</keyword>
<dbReference type="Gene3D" id="1.10.20.10">
    <property type="entry name" value="Histone, subunit A"/>
    <property type="match status" value="1"/>
</dbReference>
<evidence type="ECO:0000256" key="9">
    <source>
        <dbReference type="ARBA" id="ARBA00022838"/>
    </source>
</evidence>
<organism evidence="16 17">
    <name type="scientific">Engystomops pustulosus</name>
    <name type="common">Tungara frog</name>
    <name type="synonym">Physalaemus pustulosus</name>
    <dbReference type="NCBI Taxonomy" id="76066"/>
    <lineage>
        <taxon>Eukaryota</taxon>
        <taxon>Metazoa</taxon>
        <taxon>Chordata</taxon>
        <taxon>Craniata</taxon>
        <taxon>Vertebrata</taxon>
        <taxon>Euteleostomi</taxon>
        <taxon>Amphibia</taxon>
        <taxon>Batrachia</taxon>
        <taxon>Anura</taxon>
        <taxon>Neobatrachia</taxon>
        <taxon>Hyloidea</taxon>
        <taxon>Leptodactylidae</taxon>
        <taxon>Leiuperinae</taxon>
        <taxon>Engystomops</taxon>
    </lineage>
</organism>
<comment type="similarity">
    <text evidence="3">Belongs to the TAF9 family. CENP-S/MHF1 subfamily.</text>
</comment>
<dbReference type="GO" id="GO:0071821">
    <property type="term" value="C:FANCM-MHF complex"/>
    <property type="evidence" value="ECO:0007669"/>
    <property type="project" value="InterPro"/>
</dbReference>
<dbReference type="GO" id="GO:0000712">
    <property type="term" value="P:resolution of meiotic recombination intermediates"/>
    <property type="evidence" value="ECO:0007669"/>
    <property type="project" value="TreeGrafter"/>
</dbReference>
<evidence type="ECO:0000256" key="14">
    <source>
        <dbReference type="ARBA" id="ARBA00023328"/>
    </source>
</evidence>
<evidence type="ECO:0000256" key="1">
    <source>
        <dbReference type="ARBA" id="ARBA00004123"/>
    </source>
</evidence>
<evidence type="ECO:0000256" key="7">
    <source>
        <dbReference type="ARBA" id="ARBA00022763"/>
    </source>
</evidence>
<dbReference type="GO" id="GO:0031297">
    <property type="term" value="P:replication fork processing"/>
    <property type="evidence" value="ECO:0007669"/>
    <property type="project" value="TreeGrafter"/>
</dbReference>
<comment type="subcellular location">
    <subcellularLocation>
        <location evidence="2">Chromosome</location>
        <location evidence="2">Centromere</location>
        <location evidence="2">Kinetochore</location>
    </subcellularLocation>
    <subcellularLocation>
        <location evidence="1">Nucleus</location>
    </subcellularLocation>
</comment>
<evidence type="ECO:0000256" key="3">
    <source>
        <dbReference type="ARBA" id="ARBA00006612"/>
    </source>
</evidence>
<dbReference type="GO" id="GO:0003677">
    <property type="term" value="F:DNA binding"/>
    <property type="evidence" value="ECO:0007669"/>
    <property type="project" value="UniProtKB-KW"/>
</dbReference>
<protein>
    <recommendedName>
        <fullName evidence="4">Centromere protein S</fullName>
    </recommendedName>
</protein>
<feature type="region of interest" description="Disordered" evidence="15">
    <location>
        <begin position="105"/>
        <end position="135"/>
    </location>
</feature>
<evidence type="ECO:0000256" key="15">
    <source>
        <dbReference type="SAM" id="MobiDB-lite"/>
    </source>
</evidence>
<evidence type="ECO:0000256" key="2">
    <source>
        <dbReference type="ARBA" id="ARBA00004629"/>
    </source>
</evidence>
<keyword evidence="5" id="KW-0158">Chromosome</keyword>
<keyword evidence="6" id="KW-0132">Cell division</keyword>
<evidence type="ECO:0000256" key="11">
    <source>
        <dbReference type="ARBA" id="ARBA00023204"/>
    </source>
</evidence>
<accession>A0AAV7B788</accession>
<reference evidence="16" key="1">
    <citation type="thesis" date="2020" institute="ProQuest LLC" country="789 East Eisenhower Parkway, Ann Arbor, MI, USA">
        <title>Comparative Genomics and Chromosome Evolution.</title>
        <authorList>
            <person name="Mudd A.B."/>
        </authorList>
    </citation>
    <scope>NUCLEOTIDE SEQUENCE</scope>
    <source>
        <strain evidence="16">237g6f4</strain>
        <tissue evidence="16">Blood</tissue>
    </source>
</reference>
<dbReference type="InterPro" id="IPR009072">
    <property type="entry name" value="Histone-fold"/>
</dbReference>
<dbReference type="GO" id="GO:0003682">
    <property type="term" value="F:chromatin binding"/>
    <property type="evidence" value="ECO:0007669"/>
    <property type="project" value="TreeGrafter"/>
</dbReference>
<evidence type="ECO:0000256" key="5">
    <source>
        <dbReference type="ARBA" id="ARBA00022454"/>
    </source>
</evidence>
<comment type="caution">
    <text evidence="16">The sequence shown here is derived from an EMBL/GenBank/DDBJ whole genome shotgun (WGS) entry which is preliminary data.</text>
</comment>
<sequence>MAEDDDQRLSHTQRLKAAVHFTVGGLCQEISEDKQVNFSKQAIAALSEITFRQCETFAKDLEMFARHGKRSTINMDDVKLLSRRSRSLYTHICAYSDEIAASNLEQKGKRKKKSVSGGKRRSDGDSVAVESEDME</sequence>
<dbReference type="FunFam" id="1.10.20.10:FF:000063">
    <property type="entry name" value="Centromere protein S"/>
    <property type="match status" value="1"/>
</dbReference>
<evidence type="ECO:0000256" key="8">
    <source>
        <dbReference type="ARBA" id="ARBA00022776"/>
    </source>
</evidence>
<keyword evidence="10" id="KW-0238">DNA-binding</keyword>
<keyword evidence="12" id="KW-0539">Nucleus</keyword>
<dbReference type="CDD" id="cd22919">
    <property type="entry name" value="HFD_CENP-S"/>
    <property type="match status" value="1"/>
</dbReference>
<keyword evidence="8" id="KW-0498">Mitosis</keyword>
<dbReference type="SUPFAM" id="SSF47113">
    <property type="entry name" value="Histone-fold"/>
    <property type="match status" value="1"/>
</dbReference>
<dbReference type="GO" id="GO:0000776">
    <property type="term" value="C:kinetochore"/>
    <property type="evidence" value="ECO:0007669"/>
    <property type="project" value="UniProtKB-KW"/>
</dbReference>
<evidence type="ECO:0000256" key="12">
    <source>
        <dbReference type="ARBA" id="ARBA00023242"/>
    </source>
</evidence>
<dbReference type="PANTHER" id="PTHR22980">
    <property type="entry name" value="CORTISTATIN"/>
    <property type="match status" value="1"/>
</dbReference>
<dbReference type="InterPro" id="IPR029003">
    <property type="entry name" value="CENP-S/Mhf1"/>
</dbReference>
<dbReference type="GO" id="GO:0046982">
    <property type="term" value="F:protein heterodimerization activity"/>
    <property type="evidence" value="ECO:0007669"/>
    <property type="project" value="InterPro"/>
</dbReference>
<dbReference type="GO" id="GO:0006281">
    <property type="term" value="P:DNA repair"/>
    <property type="evidence" value="ECO:0007669"/>
    <property type="project" value="UniProtKB-KW"/>
</dbReference>
<keyword evidence="14" id="KW-0137">Centromere</keyword>
<keyword evidence="9" id="KW-0995">Kinetochore</keyword>
<dbReference type="EMBL" id="WNYA01000006">
    <property type="protein sequence ID" value="KAG8568380.1"/>
    <property type="molecule type" value="Genomic_DNA"/>
</dbReference>
<evidence type="ECO:0000313" key="16">
    <source>
        <dbReference type="EMBL" id="KAG8568380.1"/>
    </source>
</evidence>
<gene>
    <name evidence="16" type="ORF">GDO81_013975</name>
</gene>
<evidence type="ECO:0000256" key="10">
    <source>
        <dbReference type="ARBA" id="ARBA00023125"/>
    </source>
</evidence>
<evidence type="ECO:0000256" key="13">
    <source>
        <dbReference type="ARBA" id="ARBA00023306"/>
    </source>
</evidence>
<dbReference type="GO" id="GO:0051301">
    <property type="term" value="P:cell division"/>
    <property type="evidence" value="ECO:0007669"/>
    <property type="project" value="UniProtKB-KW"/>
</dbReference>
<evidence type="ECO:0000256" key="6">
    <source>
        <dbReference type="ARBA" id="ARBA00022618"/>
    </source>
</evidence>
<dbReference type="PANTHER" id="PTHR22980:SF0">
    <property type="entry name" value="CENTROMERE PROTEIN S"/>
    <property type="match status" value="1"/>
</dbReference>
<name>A0AAV7B788_ENGPU</name>
<dbReference type="Pfam" id="PF15630">
    <property type="entry name" value="CENP-S"/>
    <property type="match status" value="1"/>
</dbReference>
<evidence type="ECO:0000256" key="4">
    <source>
        <dbReference type="ARBA" id="ARBA00016400"/>
    </source>
</evidence>
<evidence type="ECO:0000313" key="17">
    <source>
        <dbReference type="Proteomes" id="UP000824782"/>
    </source>
</evidence>
<keyword evidence="13" id="KW-0131">Cell cycle</keyword>
<dbReference type="Proteomes" id="UP000824782">
    <property type="component" value="Unassembled WGS sequence"/>
</dbReference>
<proteinExistence type="inferred from homology"/>
<dbReference type="AlphaFoldDB" id="A0AAV7B788"/>